<dbReference type="EMBL" id="QUMU01000005">
    <property type="protein sequence ID" value="REG31806.1"/>
    <property type="molecule type" value="Genomic_DNA"/>
</dbReference>
<dbReference type="PANTHER" id="PTHR43691:SF2">
    <property type="entry name" value="PURINE NUCLEOSIDE PHOSPHORYLASE DEOD-TYPE"/>
    <property type="match status" value="1"/>
</dbReference>
<evidence type="ECO:0000256" key="3">
    <source>
        <dbReference type="ARBA" id="ARBA00022679"/>
    </source>
</evidence>
<keyword evidence="2" id="KW-0328">Glycosyltransferase</keyword>
<evidence type="ECO:0000313" key="5">
    <source>
        <dbReference type="EMBL" id="REG31806.1"/>
    </source>
</evidence>
<protein>
    <submittedName>
        <fullName evidence="5">Purine-nucleoside phosphorylase</fullName>
    </submittedName>
</protein>
<dbReference type="CDD" id="cd09006">
    <property type="entry name" value="PNP_EcPNPI-like"/>
    <property type="match status" value="1"/>
</dbReference>
<dbReference type="HAMAP" id="MF_01627">
    <property type="entry name" value="Pur_nucleosid_phosp"/>
    <property type="match status" value="1"/>
</dbReference>
<dbReference type="NCBIfam" id="TIGR00107">
    <property type="entry name" value="deoD"/>
    <property type="match status" value="1"/>
</dbReference>
<comment type="caution">
    <text evidence="5">The sequence shown here is derived from an EMBL/GenBank/DDBJ whole genome shotgun (WGS) entry which is preliminary data.</text>
</comment>
<dbReference type="Gene3D" id="3.40.50.1580">
    <property type="entry name" value="Nucleoside phosphorylase domain"/>
    <property type="match status" value="1"/>
</dbReference>
<keyword evidence="3" id="KW-0808">Transferase</keyword>
<sequence length="275" mass="29758">MRVARPTVPAEDSRTFPAVCPATSRNLFARTAEGLCSRAMPTPHISAAPGDFADVVLMPGDPLRARYIAQRFLQDAREVTSVRNMYGFTGQSRGRKVSVMGHGMGIPSISIYATELIREYGARVLIRVGSCGALRQDVKLRDVIVALAAGTDSNVNRMRLKGQDFPAVADFALARQAVEAAEKRKLAVRTGSVFSSDLFYAPGGENYEVHERMGMLAVEMEVAGLYGVAAEFNARAMALLTVSDHLRTGEKLSAEARQSSFDEMIELALDVAAAQ</sequence>
<dbReference type="Pfam" id="PF01048">
    <property type="entry name" value="PNP_UDP_1"/>
    <property type="match status" value="1"/>
</dbReference>
<dbReference type="PANTHER" id="PTHR43691">
    <property type="entry name" value="URIDINE PHOSPHORYLASE"/>
    <property type="match status" value="1"/>
</dbReference>
<organism evidence="5 6">
    <name type="scientific">Archangium gephyra</name>
    <dbReference type="NCBI Taxonomy" id="48"/>
    <lineage>
        <taxon>Bacteria</taxon>
        <taxon>Pseudomonadati</taxon>
        <taxon>Myxococcota</taxon>
        <taxon>Myxococcia</taxon>
        <taxon>Myxococcales</taxon>
        <taxon>Cystobacterineae</taxon>
        <taxon>Archangiaceae</taxon>
        <taxon>Archangium</taxon>
    </lineage>
</organism>
<dbReference type="InterPro" id="IPR004402">
    <property type="entry name" value="DeoD-type"/>
</dbReference>
<dbReference type="InterPro" id="IPR018016">
    <property type="entry name" value="Nucleoside_phosphorylase_CS"/>
</dbReference>
<gene>
    <name evidence="5" type="ORF">ATI61_105130</name>
</gene>
<dbReference type="InterPro" id="IPR035994">
    <property type="entry name" value="Nucleoside_phosphorylase_sf"/>
</dbReference>
<keyword evidence="6" id="KW-1185">Reference proteome</keyword>
<evidence type="ECO:0000259" key="4">
    <source>
        <dbReference type="Pfam" id="PF01048"/>
    </source>
</evidence>
<dbReference type="Proteomes" id="UP000256345">
    <property type="component" value="Unassembled WGS sequence"/>
</dbReference>
<dbReference type="NCBIfam" id="NF009914">
    <property type="entry name" value="PRK13374.1"/>
    <property type="match status" value="1"/>
</dbReference>
<proteinExistence type="inferred from homology"/>
<dbReference type="InterPro" id="IPR000845">
    <property type="entry name" value="Nucleoside_phosphorylase_d"/>
</dbReference>
<evidence type="ECO:0000313" key="6">
    <source>
        <dbReference type="Proteomes" id="UP000256345"/>
    </source>
</evidence>
<name>A0ABX9K201_9BACT</name>
<dbReference type="NCBIfam" id="NF004489">
    <property type="entry name" value="PRK05819.1"/>
    <property type="match status" value="1"/>
</dbReference>
<evidence type="ECO:0000256" key="1">
    <source>
        <dbReference type="ARBA" id="ARBA00010456"/>
    </source>
</evidence>
<evidence type="ECO:0000256" key="2">
    <source>
        <dbReference type="ARBA" id="ARBA00022676"/>
    </source>
</evidence>
<dbReference type="SUPFAM" id="SSF53167">
    <property type="entry name" value="Purine and uridine phosphorylases"/>
    <property type="match status" value="1"/>
</dbReference>
<accession>A0ABX9K201</accession>
<reference evidence="5 6" key="1">
    <citation type="submission" date="2018-08" db="EMBL/GenBank/DDBJ databases">
        <title>Genomic Encyclopedia of Archaeal and Bacterial Type Strains, Phase II (KMG-II): from individual species to whole genera.</title>
        <authorList>
            <person name="Goeker M."/>
        </authorList>
    </citation>
    <scope>NUCLEOTIDE SEQUENCE [LARGE SCALE GENOMIC DNA]</scope>
    <source>
        <strain evidence="5 6">DSM 2261</strain>
    </source>
</reference>
<dbReference type="PROSITE" id="PS01232">
    <property type="entry name" value="PNP_UDP_1"/>
    <property type="match status" value="1"/>
</dbReference>
<feature type="domain" description="Nucleoside phosphorylase" evidence="4">
    <location>
        <begin position="55"/>
        <end position="268"/>
    </location>
</feature>
<comment type="similarity">
    <text evidence="1">Belongs to the PNP/UDP phosphorylase family.</text>
</comment>